<feature type="chain" id="PRO_5042882868" evidence="1">
    <location>
        <begin position="27"/>
        <end position="84"/>
    </location>
</feature>
<protein>
    <submittedName>
        <fullName evidence="2">Uncharacterized protein</fullName>
    </submittedName>
</protein>
<evidence type="ECO:0000313" key="2">
    <source>
        <dbReference type="EMBL" id="KAK9229186.1"/>
    </source>
</evidence>
<sequence>MDQKKNLSLAILYLVILGALTDQSTAVLKRYQRCAGTCYVDCLCVSHQVAPYFCHYYCGAKCAKCFFKHCKPTPLPPPTFSCHP</sequence>
<gene>
    <name evidence="2" type="ORF">WN944_022145</name>
</gene>
<accession>A0AAP0R318</accession>
<feature type="signal peptide" evidence="1">
    <location>
        <begin position="1"/>
        <end position="26"/>
    </location>
</feature>
<name>A0AAP0R318_9ROSI</name>
<dbReference type="AlphaFoldDB" id="A0AAP0R318"/>
<keyword evidence="3" id="KW-1185">Reference proteome</keyword>
<evidence type="ECO:0000313" key="3">
    <source>
        <dbReference type="Proteomes" id="UP001428341"/>
    </source>
</evidence>
<dbReference type="EMBL" id="JBCGBO010000001">
    <property type="protein sequence ID" value="KAK9229186.1"/>
    <property type="molecule type" value="Genomic_DNA"/>
</dbReference>
<organism evidence="2 3">
    <name type="scientific">Citrus x changshan-huyou</name>
    <dbReference type="NCBI Taxonomy" id="2935761"/>
    <lineage>
        <taxon>Eukaryota</taxon>
        <taxon>Viridiplantae</taxon>
        <taxon>Streptophyta</taxon>
        <taxon>Embryophyta</taxon>
        <taxon>Tracheophyta</taxon>
        <taxon>Spermatophyta</taxon>
        <taxon>Magnoliopsida</taxon>
        <taxon>eudicotyledons</taxon>
        <taxon>Gunneridae</taxon>
        <taxon>Pentapetalae</taxon>
        <taxon>rosids</taxon>
        <taxon>malvids</taxon>
        <taxon>Sapindales</taxon>
        <taxon>Rutaceae</taxon>
        <taxon>Aurantioideae</taxon>
        <taxon>Citrus</taxon>
    </lineage>
</organism>
<keyword evidence="1" id="KW-0732">Signal</keyword>
<dbReference type="Proteomes" id="UP001428341">
    <property type="component" value="Unassembled WGS sequence"/>
</dbReference>
<reference evidence="2 3" key="1">
    <citation type="submission" date="2024-05" db="EMBL/GenBank/DDBJ databases">
        <title>Haplotype-resolved chromosome-level genome assembly of Huyou (Citrus changshanensis).</title>
        <authorList>
            <person name="Miao C."/>
            <person name="Chen W."/>
            <person name="Wu Y."/>
            <person name="Wang L."/>
            <person name="Zhao S."/>
            <person name="Grierson D."/>
            <person name="Xu C."/>
            <person name="Chen K."/>
        </authorList>
    </citation>
    <scope>NUCLEOTIDE SEQUENCE [LARGE SCALE GENOMIC DNA]</scope>
    <source>
        <strain evidence="2">01-14</strain>
        <tissue evidence="2">Leaf</tissue>
    </source>
</reference>
<proteinExistence type="predicted"/>
<comment type="caution">
    <text evidence="2">The sequence shown here is derived from an EMBL/GenBank/DDBJ whole genome shotgun (WGS) entry which is preliminary data.</text>
</comment>
<evidence type="ECO:0000256" key="1">
    <source>
        <dbReference type="SAM" id="SignalP"/>
    </source>
</evidence>